<keyword evidence="5 6" id="KW-0472">Membrane</keyword>
<keyword evidence="3 6" id="KW-0812">Transmembrane</keyword>
<evidence type="ECO:0000256" key="2">
    <source>
        <dbReference type="ARBA" id="ARBA00022475"/>
    </source>
</evidence>
<dbReference type="RefSeq" id="WP_183196828.1">
    <property type="nucleotide sequence ID" value="NZ_JACIDA010000002.1"/>
</dbReference>
<dbReference type="PANTHER" id="PTHR30086">
    <property type="entry name" value="ARGININE EXPORTER PROTEIN ARGO"/>
    <property type="match status" value="1"/>
</dbReference>
<evidence type="ECO:0000256" key="3">
    <source>
        <dbReference type="ARBA" id="ARBA00022692"/>
    </source>
</evidence>
<comment type="caution">
    <text evidence="7">The sequence shown here is derived from an EMBL/GenBank/DDBJ whole genome shotgun (WGS) entry which is preliminary data.</text>
</comment>
<evidence type="ECO:0000313" key="7">
    <source>
        <dbReference type="EMBL" id="MBB3872586.1"/>
    </source>
</evidence>
<proteinExistence type="predicted"/>
<evidence type="ECO:0000256" key="5">
    <source>
        <dbReference type="ARBA" id="ARBA00023136"/>
    </source>
</evidence>
<organism evidence="7 8">
    <name type="scientific">Brevundimonas mediterranea</name>
    <dbReference type="NCBI Taxonomy" id="74329"/>
    <lineage>
        <taxon>Bacteria</taxon>
        <taxon>Pseudomonadati</taxon>
        <taxon>Pseudomonadota</taxon>
        <taxon>Alphaproteobacteria</taxon>
        <taxon>Caulobacterales</taxon>
        <taxon>Caulobacteraceae</taxon>
        <taxon>Brevundimonas</taxon>
    </lineage>
</organism>
<dbReference type="PIRSF" id="PIRSF006324">
    <property type="entry name" value="LeuE"/>
    <property type="match status" value="1"/>
</dbReference>
<accession>A0A7W6A5F2</accession>
<feature type="transmembrane region" description="Helical" evidence="6">
    <location>
        <begin position="128"/>
        <end position="149"/>
    </location>
</feature>
<feature type="transmembrane region" description="Helical" evidence="6">
    <location>
        <begin position="44"/>
        <end position="70"/>
    </location>
</feature>
<feature type="transmembrane region" description="Helical" evidence="6">
    <location>
        <begin position="12"/>
        <end position="32"/>
    </location>
</feature>
<keyword evidence="2" id="KW-1003">Cell membrane</keyword>
<dbReference type="EMBL" id="JACIDA010000002">
    <property type="protein sequence ID" value="MBB3872586.1"/>
    <property type="molecule type" value="Genomic_DNA"/>
</dbReference>
<dbReference type="PANTHER" id="PTHR30086:SF20">
    <property type="entry name" value="ARGININE EXPORTER PROTEIN ARGO-RELATED"/>
    <property type="match status" value="1"/>
</dbReference>
<feature type="transmembrane region" description="Helical" evidence="6">
    <location>
        <begin position="76"/>
        <end position="93"/>
    </location>
</feature>
<gene>
    <name evidence="7" type="ORF">GGR11_002139</name>
</gene>
<evidence type="ECO:0000256" key="6">
    <source>
        <dbReference type="SAM" id="Phobius"/>
    </source>
</evidence>
<dbReference type="InterPro" id="IPR001123">
    <property type="entry name" value="LeuE-type"/>
</dbReference>
<evidence type="ECO:0000313" key="8">
    <source>
        <dbReference type="Proteomes" id="UP000532936"/>
    </source>
</evidence>
<dbReference type="Pfam" id="PF01810">
    <property type="entry name" value="LysE"/>
    <property type="match status" value="1"/>
</dbReference>
<name>A0A7W6A5F2_9CAUL</name>
<sequence>MSALPVDPHLYSTFLGVMAVMAITPGPANLFAVATGVEKGRASALVGVVGMNCATLVWFAAAALGLGALVKAFPDAFRLIAVLGALYVAWLGVKALRGALQNTAPTDPQQPDHAVAVRKGRSAFVDGFAVQIANPKAILFFTAVLPPFLDVERPVAPQLALFALAVIGMDMMSMSAYALSGAALSQRMQQPRFRRGFGLFVGILLLTAAVLIVLRL</sequence>
<evidence type="ECO:0000256" key="1">
    <source>
        <dbReference type="ARBA" id="ARBA00004651"/>
    </source>
</evidence>
<protein>
    <submittedName>
        <fullName evidence="7">Threonine/homoserine/homoserine lactone efflux protein</fullName>
    </submittedName>
</protein>
<reference evidence="7 8" key="1">
    <citation type="submission" date="2020-08" db="EMBL/GenBank/DDBJ databases">
        <title>Genomic Encyclopedia of Type Strains, Phase IV (KMG-IV): sequencing the most valuable type-strain genomes for metagenomic binning, comparative biology and taxonomic classification.</title>
        <authorList>
            <person name="Goeker M."/>
        </authorList>
    </citation>
    <scope>NUCLEOTIDE SEQUENCE [LARGE SCALE GENOMIC DNA]</scope>
    <source>
        <strain evidence="7 8">DSM 14878</strain>
    </source>
</reference>
<dbReference type="GO" id="GO:0015171">
    <property type="term" value="F:amino acid transmembrane transporter activity"/>
    <property type="evidence" value="ECO:0007669"/>
    <property type="project" value="TreeGrafter"/>
</dbReference>
<feature type="transmembrane region" description="Helical" evidence="6">
    <location>
        <begin position="161"/>
        <end position="184"/>
    </location>
</feature>
<dbReference type="GO" id="GO:0005886">
    <property type="term" value="C:plasma membrane"/>
    <property type="evidence" value="ECO:0007669"/>
    <property type="project" value="UniProtKB-SubCell"/>
</dbReference>
<dbReference type="Proteomes" id="UP000532936">
    <property type="component" value="Unassembled WGS sequence"/>
</dbReference>
<evidence type="ECO:0000256" key="4">
    <source>
        <dbReference type="ARBA" id="ARBA00022989"/>
    </source>
</evidence>
<dbReference type="AlphaFoldDB" id="A0A7W6A5F2"/>
<comment type="subcellular location">
    <subcellularLocation>
        <location evidence="1">Cell membrane</location>
        <topology evidence="1">Multi-pass membrane protein</topology>
    </subcellularLocation>
</comment>
<keyword evidence="4 6" id="KW-1133">Transmembrane helix</keyword>
<feature type="transmembrane region" description="Helical" evidence="6">
    <location>
        <begin position="196"/>
        <end position="214"/>
    </location>
</feature>